<comment type="caution">
    <text evidence="1">The sequence shown here is derived from an EMBL/GenBank/DDBJ whole genome shotgun (WGS) entry which is preliminary data.</text>
</comment>
<proteinExistence type="predicted"/>
<evidence type="ECO:0000313" key="2">
    <source>
        <dbReference type="Proteomes" id="UP001056120"/>
    </source>
</evidence>
<protein>
    <submittedName>
        <fullName evidence="1">Uncharacterized protein</fullName>
    </submittedName>
</protein>
<dbReference type="Proteomes" id="UP001056120">
    <property type="component" value="Linkage Group LG12"/>
</dbReference>
<sequence>MQLYRHREKTDPIFTKSKSEFAKGEASTFWNRIGSGPFDPHAQKITRVKHPLYRYLHRCIFLSIGGRKDNTGVVTVRDLLHLRCLIDQHQNLVKIGTLSLEITSRMLWDEYMQVNSTMDPPRLLIGIRLKRAVIDFFACRELLWLVLRVARRTKQSGGLFKTLAWRELLPLDLRVARRS</sequence>
<keyword evidence="2" id="KW-1185">Reference proteome</keyword>
<organism evidence="1 2">
    <name type="scientific">Smallanthus sonchifolius</name>
    <dbReference type="NCBI Taxonomy" id="185202"/>
    <lineage>
        <taxon>Eukaryota</taxon>
        <taxon>Viridiplantae</taxon>
        <taxon>Streptophyta</taxon>
        <taxon>Embryophyta</taxon>
        <taxon>Tracheophyta</taxon>
        <taxon>Spermatophyta</taxon>
        <taxon>Magnoliopsida</taxon>
        <taxon>eudicotyledons</taxon>
        <taxon>Gunneridae</taxon>
        <taxon>Pentapetalae</taxon>
        <taxon>asterids</taxon>
        <taxon>campanulids</taxon>
        <taxon>Asterales</taxon>
        <taxon>Asteraceae</taxon>
        <taxon>Asteroideae</taxon>
        <taxon>Heliantheae alliance</taxon>
        <taxon>Millerieae</taxon>
        <taxon>Smallanthus</taxon>
    </lineage>
</organism>
<reference evidence="2" key="1">
    <citation type="journal article" date="2022" name="Mol. Ecol. Resour.">
        <title>The genomes of chicory, endive, great burdock and yacon provide insights into Asteraceae palaeo-polyploidization history and plant inulin production.</title>
        <authorList>
            <person name="Fan W."/>
            <person name="Wang S."/>
            <person name="Wang H."/>
            <person name="Wang A."/>
            <person name="Jiang F."/>
            <person name="Liu H."/>
            <person name="Zhao H."/>
            <person name="Xu D."/>
            <person name="Zhang Y."/>
        </authorList>
    </citation>
    <scope>NUCLEOTIDE SEQUENCE [LARGE SCALE GENOMIC DNA]</scope>
    <source>
        <strain evidence="2">cv. Yunnan</strain>
    </source>
</reference>
<gene>
    <name evidence="1" type="ORF">L1987_38018</name>
</gene>
<accession>A0ACB9HIP8</accession>
<reference evidence="1 2" key="2">
    <citation type="journal article" date="2022" name="Mol. Ecol. Resour.">
        <title>The genomes of chicory, endive, great burdock and yacon provide insights into Asteraceae paleo-polyploidization history and plant inulin production.</title>
        <authorList>
            <person name="Fan W."/>
            <person name="Wang S."/>
            <person name="Wang H."/>
            <person name="Wang A."/>
            <person name="Jiang F."/>
            <person name="Liu H."/>
            <person name="Zhao H."/>
            <person name="Xu D."/>
            <person name="Zhang Y."/>
        </authorList>
    </citation>
    <scope>NUCLEOTIDE SEQUENCE [LARGE SCALE GENOMIC DNA]</scope>
    <source>
        <strain evidence="2">cv. Yunnan</strain>
        <tissue evidence="1">Leaves</tissue>
    </source>
</reference>
<dbReference type="EMBL" id="CM042029">
    <property type="protein sequence ID" value="KAI3795366.1"/>
    <property type="molecule type" value="Genomic_DNA"/>
</dbReference>
<name>A0ACB9HIP8_9ASTR</name>
<evidence type="ECO:0000313" key="1">
    <source>
        <dbReference type="EMBL" id="KAI3795366.1"/>
    </source>
</evidence>